<dbReference type="GO" id="GO:0006357">
    <property type="term" value="P:regulation of transcription by RNA polymerase II"/>
    <property type="evidence" value="ECO:0007669"/>
    <property type="project" value="InterPro"/>
</dbReference>
<dbReference type="EMBL" id="ML978735">
    <property type="protein sequence ID" value="KAF2084942.1"/>
    <property type="molecule type" value="Genomic_DNA"/>
</dbReference>
<feature type="region of interest" description="Disordered" evidence="9">
    <location>
        <begin position="1"/>
        <end position="26"/>
    </location>
</feature>
<comment type="caution">
    <text evidence="10">The sequence shown here is derived from an EMBL/GenBank/DDBJ whole genome shotgun (WGS) entry which is preliminary data.</text>
</comment>
<dbReference type="AlphaFoldDB" id="A0A9P4HQS7"/>
<reference evidence="10" key="1">
    <citation type="journal article" date="2020" name="Stud. Mycol.">
        <title>101 Dothideomycetes genomes: a test case for predicting lifestyles and emergence of pathogens.</title>
        <authorList>
            <person name="Haridas S."/>
            <person name="Albert R."/>
            <person name="Binder M."/>
            <person name="Bloem J."/>
            <person name="Labutti K."/>
            <person name="Salamov A."/>
            <person name="Andreopoulos B."/>
            <person name="Baker S."/>
            <person name="Barry K."/>
            <person name="Bills G."/>
            <person name="Bluhm B."/>
            <person name="Cannon C."/>
            <person name="Castanera R."/>
            <person name="Culley D."/>
            <person name="Daum C."/>
            <person name="Ezra D."/>
            <person name="Gonzalez J."/>
            <person name="Henrissat B."/>
            <person name="Kuo A."/>
            <person name="Liang C."/>
            <person name="Lipzen A."/>
            <person name="Lutzoni F."/>
            <person name="Magnuson J."/>
            <person name="Mondo S."/>
            <person name="Nolan M."/>
            <person name="Ohm R."/>
            <person name="Pangilinan J."/>
            <person name="Park H.-J."/>
            <person name="Ramirez L."/>
            <person name="Alfaro M."/>
            <person name="Sun H."/>
            <person name="Tritt A."/>
            <person name="Yoshinaga Y."/>
            <person name="Zwiers L.-H."/>
            <person name="Turgeon B."/>
            <person name="Goodwin S."/>
            <person name="Spatafora J."/>
            <person name="Crous P."/>
            <person name="Grigoriev I."/>
        </authorList>
    </citation>
    <scope>NUCLEOTIDE SEQUENCE</scope>
    <source>
        <strain evidence="10">CBS 121410</strain>
    </source>
</reference>
<feature type="region of interest" description="Disordered" evidence="9">
    <location>
        <begin position="616"/>
        <end position="642"/>
    </location>
</feature>
<proteinExistence type="inferred from homology"/>
<evidence type="ECO:0000256" key="6">
    <source>
        <dbReference type="ARBA" id="ARBA00023242"/>
    </source>
</evidence>
<accession>A0A9P4HQS7</accession>
<feature type="compositionally biased region" description="Polar residues" evidence="9">
    <location>
        <begin position="1"/>
        <end position="11"/>
    </location>
</feature>
<evidence type="ECO:0000256" key="4">
    <source>
        <dbReference type="ARBA" id="ARBA00023015"/>
    </source>
</evidence>
<evidence type="ECO:0000256" key="2">
    <source>
        <dbReference type="ARBA" id="ARBA00005635"/>
    </source>
</evidence>
<dbReference type="PANTHER" id="PTHR13114">
    <property type="entry name" value="MEDIATOR OF RNA POLYMERASE II TRANSCRIPTION SUBUNIT 17"/>
    <property type="match status" value="1"/>
</dbReference>
<keyword evidence="5 8" id="KW-0804">Transcription</keyword>
<keyword evidence="8" id="KW-0010">Activator</keyword>
<comment type="subcellular location">
    <subcellularLocation>
        <location evidence="1 8">Nucleus</location>
    </subcellularLocation>
</comment>
<evidence type="ECO:0000256" key="5">
    <source>
        <dbReference type="ARBA" id="ARBA00023163"/>
    </source>
</evidence>
<evidence type="ECO:0000256" key="1">
    <source>
        <dbReference type="ARBA" id="ARBA00004123"/>
    </source>
</evidence>
<comment type="similarity">
    <text evidence="2 8">Belongs to the Mediator complex subunit 17 family.</text>
</comment>
<dbReference type="Proteomes" id="UP000799776">
    <property type="component" value="Unassembled WGS sequence"/>
</dbReference>
<comment type="subunit">
    <text evidence="8">Component of the Mediator complex.</text>
</comment>
<sequence length="696" mass="76418">MSASQTTTTANGVGATPIALHPWPADSANDEKLVDKLARISAQNGQFRHVTEDSLLKRITDEAAGISRDDNGDESEDGDSLDKRKEHIRKSKGEMFKHINDAQQSVLYIKDFLSLLLSGSSQRAAQTLSQAVRESGVPQGSVAFDKWPFKPPTESQQKQRDLAAKGWRMEGLKASMDSLLNASVKLNNEVRRETKYWDQILKIADKGWSVRRTREPGTLGVQFGFAESGALFEKRGFAPLRSNEEGNIMLDPRLVRRPQCVRVRISQNGKILGSSRQAELSTDSAKERELEDLIMRARDSLFEEELFHEMTLESRQLLSYNVRFRDHVIVLPIDAAKSSSLNIQSQRQVLIDLVPLDELDEESDGHSEDSFARNILLGLRLLLTHAHSQKLLRRSQSPPVLTDRPSPTPTTPIIRTLLTHLNHHVSISSLRTYFHDHRLALSKAGLNLSYTFAASPALASLSRTIQSSLSTSPSSSTITPLLNTLLQTLTLPLTTKTTFTLTTPHSPITLTTTTALAPPTHGTETTIRIPRPLAGVVFPDDEAERELVFTSVAEVTGYLDHVIGLDLAHNVAMGVAAAAAGKEGKEAGSGKVRWIWEAQERRAELVRVAVQATADYVDEERQDGQGGSSNERDEKDSDSTTSVTIDLAASGRLSVTGWGAGGAVEKERVEWRAESGAGGGMEKFEEVMGRMIGVGE</sequence>
<dbReference type="Pfam" id="PF10156">
    <property type="entry name" value="Med17"/>
    <property type="match status" value="1"/>
</dbReference>
<dbReference type="InterPro" id="IPR019313">
    <property type="entry name" value="Mediator_Med17"/>
</dbReference>
<evidence type="ECO:0000256" key="9">
    <source>
        <dbReference type="SAM" id="MobiDB-lite"/>
    </source>
</evidence>
<evidence type="ECO:0000256" key="7">
    <source>
        <dbReference type="ARBA" id="ARBA00032014"/>
    </source>
</evidence>
<organism evidence="10 11">
    <name type="scientific">Saccharata proteae CBS 121410</name>
    <dbReference type="NCBI Taxonomy" id="1314787"/>
    <lineage>
        <taxon>Eukaryota</taxon>
        <taxon>Fungi</taxon>
        <taxon>Dikarya</taxon>
        <taxon>Ascomycota</taxon>
        <taxon>Pezizomycotina</taxon>
        <taxon>Dothideomycetes</taxon>
        <taxon>Dothideomycetes incertae sedis</taxon>
        <taxon>Botryosphaeriales</taxon>
        <taxon>Saccharataceae</taxon>
        <taxon>Saccharata</taxon>
    </lineage>
</organism>
<keyword evidence="4 8" id="KW-0805">Transcription regulation</keyword>
<protein>
    <recommendedName>
        <fullName evidence="3 8">Mediator of RNA polymerase II transcription subunit 17</fullName>
    </recommendedName>
    <alternativeName>
        <fullName evidence="7 8">Mediator complex subunit 17</fullName>
    </alternativeName>
</protein>
<gene>
    <name evidence="8" type="primary">MED17</name>
    <name evidence="10" type="ORF">K490DRAFT_68144</name>
</gene>
<dbReference type="GO" id="GO:0003712">
    <property type="term" value="F:transcription coregulator activity"/>
    <property type="evidence" value="ECO:0007669"/>
    <property type="project" value="InterPro"/>
</dbReference>
<evidence type="ECO:0000256" key="3">
    <source>
        <dbReference type="ARBA" id="ARBA00019610"/>
    </source>
</evidence>
<evidence type="ECO:0000313" key="11">
    <source>
        <dbReference type="Proteomes" id="UP000799776"/>
    </source>
</evidence>
<dbReference type="GO" id="GO:0070847">
    <property type="term" value="C:core mediator complex"/>
    <property type="evidence" value="ECO:0007669"/>
    <property type="project" value="TreeGrafter"/>
</dbReference>
<dbReference type="GO" id="GO:0016592">
    <property type="term" value="C:mediator complex"/>
    <property type="evidence" value="ECO:0007669"/>
    <property type="project" value="InterPro"/>
</dbReference>
<comment type="function">
    <text evidence="8">Component of the Mediator complex, a coactivator involved in the regulated transcription of nearly all RNA polymerase II-dependent genes. Mediator functions as a bridge to convey information from gene-specific regulatory proteins to the basal RNA polymerase II transcription machinery. Mediator is recruited to promoters by direct interactions with regulatory proteins and serves as a scaffold for the assembly of a functional preinitiation complex with RNA polymerase II and the general transcription factors.</text>
</comment>
<keyword evidence="6 8" id="KW-0539">Nucleus</keyword>
<dbReference type="OrthoDB" id="5319830at2759"/>
<name>A0A9P4HQS7_9PEZI</name>
<evidence type="ECO:0000313" key="10">
    <source>
        <dbReference type="EMBL" id="KAF2084942.1"/>
    </source>
</evidence>
<keyword evidence="11" id="KW-1185">Reference proteome</keyword>
<evidence type="ECO:0000256" key="8">
    <source>
        <dbReference type="RuleBase" id="RU364140"/>
    </source>
</evidence>
<dbReference type="Gene3D" id="6.10.250.2620">
    <property type="match status" value="1"/>
</dbReference>
<dbReference type="PANTHER" id="PTHR13114:SF7">
    <property type="entry name" value="MEDIATOR OF RNA POLYMERASE II TRANSCRIPTION SUBUNIT 17"/>
    <property type="match status" value="1"/>
</dbReference>